<gene>
    <name evidence="2" type="ORF">PHYPO_G00087350</name>
</gene>
<dbReference type="AlphaFoldDB" id="A0A5N5LHE9"/>
<evidence type="ECO:0000256" key="1">
    <source>
        <dbReference type="SAM" id="SignalP"/>
    </source>
</evidence>
<keyword evidence="1" id="KW-0732">Signal</keyword>
<name>A0A5N5LHE9_PANHP</name>
<evidence type="ECO:0000313" key="2">
    <source>
        <dbReference type="EMBL" id="KAB5542082.1"/>
    </source>
</evidence>
<keyword evidence="3" id="KW-1185">Reference proteome</keyword>
<comment type="caution">
    <text evidence="2">The sequence shown here is derived from an EMBL/GenBank/DDBJ whole genome shotgun (WGS) entry which is preliminary data.</text>
</comment>
<feature type="chain" id="PRO_5024282601" evidence="1">
    <location>
        <begin position="22"/>
        <end position="85"/>
    </location>
</feature>
<dbReference type="Proteomes" id="UP000327468">
    <property type="component" value="Chromosome 18"/>
</dbReference>
<accession>A0A5N5LHE9</accession>
<sequence length="85" mass="9102">MMAHITALHLGLIFFLTCLTAQVVSQFTLSPNITAANHTVSHVNSTMATTRTTTNPAGAAYQLQSSSVFVLISGTISTMLLHHRC</sequence>
<protein>
    <submittedName>
        <fullName evidence="2">Uncharacterized protein</fullName>
    </submittedName>
</protein>
<proteinExistence type="predicted"/>
<feature type="signal peptide" evidence="1">
    <location>
        <begin position="1"/>
        <end position="21"/>
    </location>
</feature>
<organism evidence="2 3">
    <name type="scientific">Pangasianodon hypophthalmus</name>
    <name type="common">Striped catfish</name>
    <name type="synonym">Helicophagus hypophthalmus</name>
    <dbReference type="NCBI Taxonomy" id="310915"/>
    <lineage>
        <taxon>Eukaryota</taxon>
        <taxon>Metazoa</taxon>
        <taxon>Chordata</taxon>
        <taxon>Craniata</taxon>
        <taxon>Vertebrata</taxon>
        <taxon>Euteleostomi</taxon>
        <taxon>Actinopterygii</taxon>
        <taxon>Neopterygii</taxon>
        <taxon>Teleostei</taxon>
        <taxon>Ostariophysi</taxon>
        <taxon>Siluriformes</taxon>
        <taxon>Pangasiidae</taxon>
        <taxon>Pangasianodon</taxon>
    </lineage>
</organism>
<evidence type="ECO:0000313" key="3">
    <source>
        <dbReference type="Proteomes" id="UP000327468"/>
    </source>
</evidence>
<dbReference type="EMBL" id="VFJC01000019">
    <property type="protein sequence ID" value="KAB5542082.1"/>
    <property type="molecule type" value="Genomic_DNA"/>
</dbReference>
<reference evidence="2 3" key="1">
    <citation type="submission" date="2019-06" db="EMBL/GenBank/DDBJ databases">
        <title>A chromosome-scale genome assembly of the striped catfish, Pangasianodon hypophthalmus.</title>
        <authorList>
            <person name="Wen M."/>
            <person name="Zahm M."/>
            <person name="Roques C."/>
            <person name="Cabau C."/>
            <person name="Klopp C."/>
            <person name="Donnadieu C."/>
            <person name="Jouanno E."/>
            <person name="Avarre J.-C."/>
            <person name="Campet M."/>
            <person name="Ha T.T.T."/>
            <person name="Dugue R."/>
            <person name="Lampietro C."/>
            <person name="Louis A."/>
            <person name="Herpin A."/>
            <person name="Echchiki A."/>
            <person name="Berthelot C."/>
            <person name="Parey E."/>
            <person name="Roest-Crollius H."/>
            <person name="Braasch I."/>
            <person name="Postlethwait J."/>
            <person name="Bobe J."/>
            <person name="Montfort J."/>
            <person name="Bouchez O."/>
            <person name="Begum T."/>
            <person name="Schartl M."/>
            <person name="Guiguen Y."/>
        </authorList>
    </citation>
    <scope>NUCLEOTIDE SEQUENCE [LARGE SCALE GENOMIC DNA]</scope>
    <source>
        <strain evidence="2 3">Indonesia</strain>
        <tissue evidence="2">Blood</tissue>
    </source>
</reference>